<name>A0AAE0ZBT0_9GAST</name>
<protein>
    <submittedName>
        <fullName evidence="1">Uncharacterized protein</fullName>
    </submittedName>
</protein>
<comment type="caution">
    <text evidence="1">The sequence shown here is derived from an EMBL/GenBank/DDBJ whole genome shotgun (WGS) entry which is preliminary data.</text>
</comment>
<dbReference type="EMBL" id="JAWDGP010004235">
    <property type="protein sequence ID" value="KAK3766370.1"/>
    <property type="molecule type" value="Genomic_DNA"/>
</dbReference>
<accession>A0AAE0ZBT0</accession>
<evidence type="ECO:0000313" key="1">
    <source>
        <dbReference type="EMBL" id="KAK3766370.1"/>
    </source>
</evidence>
<evidence type="ECO:0000313" key="2">
    <source>
        <dbReference type="Proteomes" id="UP001283361"/>
    </source>
</evidence>
<sequence length="93" mass="10364">MYHVPVLSDTLCFQAGRGNTPPPSSLEPCFQVAEEAKFNSLEQTTLETRSSRVGLGAVWDILSPHRSVEVAYHSLDLRDRQLFTDNVDGPTFL</sequence>
<dbReference type="AlphaFoldDB" id="A0AAE0ZBT0"/>
<proteinExistence type="predicted"/>
<dbReference type="Proteomes" id="UP001283361">
    <property type="component" value="Unassembled WGS sequence"/>
</dbReference>
<gene>
    <name evidence="1" type="ORF">RRG08_044554</name>
</gene>
<keyword evidence="2" id="KW-1185">Reference proteome</keyword>
<reference evidence="1" key="1">
    <citation type="journal article" date="2023" name="G3 (Bethesda)">
        <title>A reference genome for the long-term kleptoplast-retaining sea slug Elysia crispata morphotype clarki.</title>
        <authorList>
            <person name="Eastman K.E."/>
            <person name="Pendleton A.L."/>
            <person name="Shaikh M.A."/>
            <person name="Suttiyut T."/>
            <person name="Ogas R."/>
            <person name="Tomko P."/>
            <person name="Gavelis G."/>
            <person name="Widhalm J.R."/>
            <person name="Wisecaver J.H."/>
        </authorList>
    </citation>
    <scope>NUCLEOTIDE SEQUENCE</scope>
    <source>
        <strain evidence="1">ECLA1</strain>
    </source>
</reference>
<organism evidence="1 2">
    <name type="scientific">Elysia crispata</name>
    <name type="common">lettuce slug</name>
    <dbReference type="NCBI Taxonomy" id="231223"/>
    <lineage>
        <taxon>Eukaryota</taxon>
        <taxon>Metazoa</taxon>
        <taxon>Spiralia</taxon>
        <taxon>Lophotrochozoa</taxon>
        <taxon>Mollusca</taxon>
        <taxon>Gastropoda</taxon>
        <taxon>Heterobranchia</taxon>
        <taxon>Euthyneura</taxon>
        <taxon>Panpulmonata</taxon>
        <taxon>Sacoglossa</taxon>
        <taxon>Placobranchoidea</taxon>
        <taxon>Plakobranchidae</taxon>
        <taxon>Elysia</taxon>
    </lineage>
</organism>